<accession>A0ABY6Q5E4</accession>
<proteinExistence type="predicted"/>
<evidence type="ECO:0000256" key="1">
    <source>
        <dbReference type="SAM" id="MobiDB-lite"/>
    </source>
</evidence>
<sequence>MNLTRVDLNLMKQWVVSLIFLVLVGCGGGGGGSSAPSGPAAGSGSGSAPTSPTPSEPSAEDYEAAAVMLDLATFGVTGESLEVAAKIGPDDWLDEQFDTPPSYHLPIVYRYGSEYGYDVLNGAIPPALYRRFAFFERAFTAPDQLRQLTAYALSQILVVSDSGALGVNPVGLSSYYDTLLEHSFGNYRDLLLAVTLHPSMGFFLSHVNNAKTDTAANTFPDENYAREVMQLFSIGLYELNADGSQKRDVQGNPIATYDNEDIQEFAKIFTGLAYDSTNREPQFGRNQPVFALPMVMFNEYHEPGEKHLLNGQIVSDGQTGLEDIDDAIDNLFNHPNVGPFVGRQLIQRLVTSNPSPEYIARISAVFADNGEGVRGDMKAVVRAILTDEEIADASRVREPFRRYLAAGRALNIAPAEGYKYGVTGYIVQNLTGQMVLTAPSVFNFYSPFYRPQGGMGLISPEMQITTEDTAIGVTNVMANLVYGDAPMATHPELSPVALNLEPLVDLVDNEDVFFDQLDRLFFAGNMSDFTRTVLSEAMAELSSSPNEEKVKLSLYLSLISPEQAVFGGVQ</sequence>
<feature type="region of interest" description="Disordered" evidence="1">
    <location>
        <begin position="33"/>
        <end position="59"/>
    </location>
</feature>
<keyword evidence="3" id="KW-1185">Reference proteome</keyword>
<evidence type="ECO:0000313" key="2">
    <source>
        <dbReference type="EMBL" id="UZP74494.1"/>
    </source>
</evidence>
<feature type="compositionally biased region" description="Low complexity" evidence="1">
    <location>
        <begin position="34"/>
        <end position="50"/>
    </location>
</feature>
<dbReference type="PANTHER" id="PTHR43737:SF1">
    <property type="entry name" value="DUF1501 DOMAIN-CONTAINING PROTEIN"/>
    <property type="match status" value="1"/>
</dbReference>
<dbReference type="InterPro" id="IPR014917">
    <property type="entry name" value="DUF1800"/>
</dbReference>
<dbReference type="Proteomes" id="UP001317963">
    <property type="component" value="Chromosome"/>
</dbReference>
<dbReference type="EMBL" id="CP036501">
    <property type="protein sequence ID" value="UZP74494.1"/>
    <property type="molecule type" value="Genomic_DNA"/>
</dbReference>
<gene>
    <name evidence="2" type="ORF">E0F26_06950</name>
</gene>
<name>A0ABY6Q5E4_9GAMM</name>
<dbReference type="PROSITE" id="PS51257">
    <property type="entry name" value="PROKAR_LIPOPROTEIN"/>
    <property type="match status" value="1"/>
</dbReference>
<reference evidence="2 3" key="1">
    <citation type="submission" date="2019-02" db="EMBL/GenBank/DDBJ databases">
        <title>Halieaceae_genomes.</title>
        <authorList>
            <person name="Li S.-H."/>
        </authorList>
    </citation>
    <scope>NUCLEOTIDE SEQUENCE [LARGE SCALE GENOMIC DNA]</scope>
    <source>
        <strain evidence="2 3">JH123</strain>
    </source>
</reference>
<protein>
    <submittedName>
        <fullName evidence="2">DUF1800 domain-containing protein</fullName>
    </submittedName>
</protein>
<dbReference type="Pfam" id="PF08811">
    <property type="entry name" value="DUF1800"/>
    <property type="match status" value="1"/>
</dbReference>
<dbReference type="PANTHER" id="PTHR43737">
    <property type="entry name" value="BLL7424 PROTEIN"/>
    <property type="match status" value="1"/>
</dbReference>
<evidence type="ECO:0000313" key="3">
    <source>
        <dbReference type="Proteomes" id="UP001317963"/>
    </source>
</evidence>
<organism evidence="2 3">
    <name type="scientific">Candidatus Paraluminiphilus aquimaris</name>
    <dbReference type="NCBI Taxonomy" id="2518994"/>
    <lineage>
        <taxon>Bacteria</taxon>
        <taxon>Pseudomonadati</taxon>
        <taxon>Pseudomonadota</taxon>
        <taxon>Gammaproteobacteria</taxon>
        <taxon>Cellvibrionales</taxon>
        <taxon>Halieaceae</taxon>
        <taxon>Candidatus Paraluminiphilus</taxon>
    </lineage>
</organism>